<dbReference type="EMBL" id="CP071250">
    <property type="protein sequence ID" value="UUF08320.1"/>
    <property type="molecule type" value="Genomic_DNA"/>
</dbReference>
<dbReference type="SUPFAM" id="SSF53756">
    <property type="entry name" value="UDP-Glycosyltransferase/glycogen phosphorylase"/>
    <property type="match status" value="1"/>
</dbReference>
<dbReference type="Pfam" id="PF13439">
    <property type="entry name" value="Glyco_transf_4"/>
    <property type="match status" value="1"/>
</dbReference>
<dbReference type="GO" id="GO:0016757">
    <property type="term" value="F:glycosyltransferase activity"/>
    <property type="evidence" value="ECO:0007669"/>
    <property type="project" value="InterPro"/>
</dbReference>
<dbReference type="AlphaFoldDB" id="A0A9Q9FGI9"/>
<evidence type="ECO:0000259" key="2">
    <source>
        <dbReference type="Pfam" id="PF00534"/>
    </source>
</evidence>
<protein>
    <submittedName>
        <fullName evidence="4">Glycosyltransferase family 4 protein</fullName>
    </submittedName>
</protein>
<evidence type="ECO:0000313" key="4">
    <source>
        <dbReference type="EMBL" id="UUF08320.1"/>
    </source>
</evidence>
<keyword evidence="1" id="KW-0472">Membrane</keyword>
<proteinExistence type="predicted"/>
<dbReference type="Gene3D" id="3.40.50.2000">
    <property type="entry name" value="Glycogen Phosphorylase B"/>
    <property type="match status" value="2"/>
</dbReference>
<feature type="domain" description="Glycosyltransferase subfamily 4-like N-terminal" evidence="3">
    <location>
        <begin position="13"/>
        <end position="184"/>
    </location>
</feature>
<sequence>MKVLILDFITSIGGVQSVEYNIIKKLVDKVEMFFLDPYKSSFHEKVSKINNLNIVNLYIWPNIKSLNWNIKYFRPIILLVMGPSYVIFLIRLCYFIKKNSINLLYVNTKKSSLIAFLIKGLLKIDYIYHAHGYNSSKDISNFYKTVINNSRSIICVSDSVKETLIERGINSKKIKTIYNGINVEEIRAKGNENELSMEISDKKKIICVASLHQGKGIHLLIEAFNNIQSEIKDIELIIVGETPSKIHVSYKNDLLEMSKKVNKNNIKFIGWTNNPYKYISKSDVLVLPSIVKESFGMVLVEAMCLGKIVIGSNIGGIPEVIIDGKTGFLFNCNDVKELEKVLRDTLNNNLYSTSHAFLEQYIQEKFTIDNQVEKIYEIIIQKKDEKDD</sequence>
<name>A0A9Q9FGI9_9FIRM</name>
<dbReference type="Pfam" id="PF00534">
    <property type="entry name" value="Glycos_transf_1"/>
    <property type="match status" value="1"/>
</dbReference>
<feature type="domain" description="Glycosyl transferase family 1" evidence="2">
    <location>
        <begin position="200"/>
        <end position="352"/>
    </location>
</feature>
<keyword evidence="1" id="KW-0812">Transmembrane</keyword>
<evidence type="ECO:0000256" key="1">
    <source>
        <dbReference type="SAM" id="Phobius"/>
    </source>
</evidence>
<dbReference type="PANTHER" id="PTHR45947:SF3">
    <property type="entry name" value="SULFOQUINOVOSYL TRANSFERASE SQD2"/>
    <property type="match status" value="1"/>
</dbReference>
<organism evidence="4 5">
    <name type="scientific">Turicibacter bilis</name>
    <dbReference type="NCBI Taxonomy" id="2735723"/>
    <lineage>
        <taxon>Bacteria</taxon>
        <taxon>Bacillati</taxon>
        <taxon>Bacillota</taxon>
        <taxon>Erysipelotrichia</taxon>
        <taxon>Erysipelotrichales</taxon>
        <taxon>Turicibacteraceae</taxon>
        <taxon>Turicibacter</taxon>
    </lineage>
</organism>
<reference evidence="4" key="1">
    <citation type="submission" date="2021-03" db="EMBL/GenBank/DDBJ databases">
        <title>Comparative Genomics and Metabolomics in the genus Turicibacter.</title>
        <authorList>
            <person name="Maki J."/>
            <person name="Looft T."/>
        </authorList>
    </citation>
    <scope>NUCLEOTIDE SEQUENCE</scope>
    <source>
        <strain evidence="4">ISU324</strain>
    </source>
</reference>
<dbReference type="Proteomes" id="UP001058072">
    <property type="component" value="Chromosome"/>
</dbReference>
<dbReference type="RefSeq" id="WP_212724929.1">
    <property type="nucleotide sequence ID" value="NZ_CP071250.1"/>
</dbReference>
<evidence type="ECO:0000313" key="5">
    <source>
        <dbReference type="Proteomes" id="UP001058072"/>
    </source>
</evidence>
<dbReference type="InterPro" id="IPR028098">
    <property type="entry name" value="Glyco_trans_4-like_N"/>
</dbReference>
<dbReference type="CDD" id="cd03801">
    <property type="entry name" value="GT4_PimA-like"/>
    <property type="match status" value="1"/>
</dbReference>
<gene>
    <name evidence="4" type="ORF">J0J70_12200</name>
</gene>
<evidence type="ECO:0000259" key="3">
    <source>
        <dbReference type="Pfam" id="PF13439"/>
    </source>
</evidence>
<accession>A0A9Q9FGI9</accession>
<dbReference type="InterPro" id="IPR001296">
    <property type="entry name" value="Glyco_trans_1"/>
</dbReference>
<feature type="transmembrane region" description="Helical" evidence="1">
    <location>
        <begin position="72"/>
        <end position="94"/>
    </location>
</feature>
<keyword evidence="1" id="KW-1133">Transmembrane helix</keyword>
<dbReference type="InterPro" id="IPR050194">
    <property type="entry name" value="Glycosyltransferase_grp1"/>
</dbReference>
<dbReference type="PANTHER" id="PTHR45947">
    <property type="entry name" value="SULFOQUINOVOSYL TRANSFERASE SQD2"/>
    <property type="match status" value="1"/>
</dbReference>